<evidence type="ECO:0000313" key="4">
    <source>
        <dbReference type="EMBL" id="GAC70870.1"/>
    </source>
</evidence>
<dbReference type="SUPFAM" id="SSF55811">
    <property type="entry name" value="Nudix"/>
    <property type="match status" value="1"/>
</dbReference>
<reference evidence="4 5" key="1">
    <citation type="submission" date="2013-01" db="EMBL/GenBank/DDBJ databases">
        <title>Whole genome shotgun sequence of Gordonia soli NBRC 108243.</title>
        <authorList>
            <person name="Isaki-Nakamura S."/>
            <person name="Hosoyama A."/>
            <person name="Tsuchikane K."/>
            <person name="Ando Y."/>
            <person name="Baba S."/>
            <person name="Ohji S."/>
            <person name="Hamada M."/>
            <person name="Tamura T."/>
            <person name="Yamazoe A."/>
            <person name="Yamazaki S."/>
            <person name="Fujita N."/>
        </authorList>
    </citation>
    <scope>NUCLEOTIDE SEQUENCE [LARGE SCALE GENOMIC DNA]</scope>
    <source>
        <strain evidence="4 5">NBRC 108243</strain>
    </source>
</reference>
<dbReference type="PROSITE" id="PS51462">
    <property type="entry name" value="NUDIX"/>
    <property type="match status" value="1"/>
</dbReference>
<name>M0QQD5_9ACTN</name>
<dbReference type="GO" id="GO:0016787">
    <property type="term" value="F:hydrolase activity"/>
    <property type="evidence" value="ECO:0007669"/>
    <property type="project" value="UniProtKB-KW"/>
</dbReference>
<proteinExistence type="predicted"/>
<dbReference type="Pfam" id="PF00293">
    <property type="entry name" value="NUDIX"/>
    <property type="match status" value="1"/>
</dbReference>
<evidence type="ECO:0000256" key="2">
    <source>
        <dbReference type="ARBA" id="ARBA00022801"/>
    </source>
</evidence>
<organism evidence="4 5">
    <name type="scientific">Gordonia soli NBRC 108243</name>
    <dbReference type="NCBI Taxonomy" id="1223545"/>
    <lineage>
        <taxon>Bacteria</taxon>
        <taxon>Bacillati</taxon>
        <taxon>Actinomycetota</taxon>
        <taxon>Actinomycetes</taxon>
        <taxon>Mycobacteriales</taxon>
        <taxon>Gordoniaceae</taxon>
        <taxon>Gordonia</taxon>
    </lineage>
</organism>
<dbReference type="PANTHER" id="PTHR43046:SF2">
    <property type="entry name" value="8-OXO-DGTP DIPHOSPHATASE-RELATED"/>
    <property type="match status" value="1"/>
</dbReference>
<comment type="caution">
    <text evidence="4">The sequence shown here is derived from an EMBL/GenBank/DDBJ whole genome shotgun (WGS) entry which is preliminary data.</text>
</comment>
<dbReference type="Gene3D" id="3.90.79.10">
    <property type="entry name" value="Nucleoside Triphosphate Pyrophosphohydrolase"/>
    <property type="match status" value="1"/>
</dbReference>
<comment type="cofactor">
    <cofactor evidence="1">
        <name>Mg(2+)</name>
        <dbReference type="ChEBI" id="CHEBI:18420"/>
    </cofactor>
</comment>
<dbReference type="PANTHER" id="PTHR43046">
    <property type="entry name" value="GDP-MANNOSE MANNOSYL HYDROLASE"/>
    <property type="match status" value="1"/>
</dbReference>
<feature type="domain" description="Nudix hydrolase" evidence="3">
    <location>
        <begin position="4"/>
        <end position="136"/>
    </location>
</feature>
<dbReference type="CDD" id="cd04690">
    <property type="entry name" value="NUDIX_Hydrolase"/>
    <property type="match status" value="1"/>
</dbReference>
<dbReference type="STRING" id="1223545.GS4_42_00480"/>
<dbReference type="PROSITE" id="PS00893">
    <property type="entry name" value="NUDIX_BOX"/>
    <property type="match status" value="1"/>
</dbReference>
<dbReference type="InterPro" id="IPR020084">
    <property type="entry name" value="NUDIX_hydrolase_CS"/>
</dbReference>
<dbReference type="eggNOG" id="COG0494">
    <property type="taxonomic scope" value="Bacteria"/>
</dbReference>
<dbReference type="EMBL" id="BANX01000042">
    <property type="protein sequence ID" value="GAC70870.1"/>
    <property type="molecule type" value="Genomic_DNA"/>
</dbReference>
<evidence type="ECO:0000259" key="3">
    <source>
        <dbReference type="PROSITE" id="PS51462"/>
    </source>
</evidence>
<evidence type="ECO:0000313" key="5">
    <source>
        <dbReference type="Proteomes" id="UP000011666"/>
    </source>
</evidence>
<dbReference type="Proteomes" id="UP000011666">
    <property type="component" value="Unassembled WGS sequence"/>
</dbReference>
<dbReference type="OrthoDB" id="67499at2"/>
<dbReference type="InterPro" id="IPR000086">
    <property type="entry name" value="NUDIX_hydrolase_dom"/>
</dbReference>
<sequence length="146" mass="15711">MTEPDDIRVSAVVLRDADGRVLTVRKRGTRAFMFPGGKPEVGETAADTAVREVAEELGIGLDTAALVPMGTFRTAAANEEGRMVEAIVYEYGEVWSTQVTPAAEIEEVRWRSPDDLTPELAPLLAEAVFPALAGRAGGAGRHPHRR</sequence>
<dbReference type="AlphaFoldDB" id="M0QQD5"/>
<keyword evidence="5" id="KW-1185">Reference proteome</keyword>
<accession>M0QQD5</accession>
<gene>
    <name evidence="4" type="ORF">GS4_42_00480</name>
</gene>
<dbReference type="RefSeq" id="WP_007625275.1">
    <property type="nucleotide sequence ID" value="NZ_BANX01000042.1"/>
</dbReference>
<protein>
    <recommendedName>
        <fullName evidence="3">Nudix hydrolase domain-containing protein</fullName>
    </recommendedName>
</protein>
<keyword evidence="2" id="KW-0378">Hydrolase</keyword>
<dbReference type="InterPro" id="IPR015797">
    <property type="entry name" value="NUDIX_hydrolase-like_dom_sf"/>
</dbReference>
<evidence type="ECO:0000256" key="1">
    <source>
        <dbReference type="ARBA" id="ARBA00001946"/>
    </source>
</evidence>